<name>A0A1Q2SNJ5_9GAMM</name>
<dbReference type="EMBL" id="AP014836">
    <property type="protein sequence ID" value="BAW80718.1"/>
    <property type="molecule type" value="Genomic_DNA"/>
</dbReference>
<dbReference type="SUPFAM" id="SSF56059">
    <property type="entry name" value="Glutathione synthetase ATP-binding domain-like"/>
    <property type="match status" value="1"/>
</dbReference>
<gene>
    <name evidence="1" type="ORF">TAO_1348</name>
</gene>
<keyword evidence="2" id="KW-1185">Reference proteome</keyword>
<protein>
    <submittedName>
        <fullName evidence="1">Hypothetical conserved protein</fullName>
    </submittedName>
</protein>
<reference evidence="1 2" key="1">
    <citation type="journal article" date="2017" name="ISME J.">
        <title>An acid-tolerant ammonia-oxidizing ?-proteobacterium from soil.</title>
        <authorList>
            <person name="Hayatsu M."/>
            <person name="Tago K."/>
            <person name="Uchiyama I."/>
            <person name="Toyoda A."/>
            <person name="Wang Y."/>
            <person name="Shimomura Y."/>
            <person name="Okubo T."/>
            <person name="Kurisu F."/>
            <person name="Hirono Y."/>
            <person name="Nonaka K."/>
            <person name="Akiyama H."/>
            <person name="Itoh T."/>
            <person name="Takami H."/>
        </authorList>
    </citation>
    <scope>NUCLEOTIDE SEQUENCE [LARGE SCALE GENOMIC DNA]</scope>
    <source>
        <strain evidence="1 2">TAO100</strain>
    </source>
</reference>
<dbReference type="Proteomes" id="UP000243679">
    <property type="component" value="Chromosome"/>
</dbReference>
<organism evidence="1 2">
    <name type="scientific">Candidatus Nitrosoglobus terrae</name>
    <dbReference type="NCBI Taxonomy" id="1630141"/>
    <lineage>
        <taxon>Bacteria</taxon>
        <taxon>Pseudomonadati</taxon>
        <taxon>Pseudomonadota</taxon>
        <taxon>Gammaproteobacteria</taxon>
        <taxon>Chromatiales</taxon>
        <taxon>Chromatiaceae</taxon>
        <taxon>Candidatus Nitrosoglobus</taxon>
    </lineage>
</organism>
<accession>A0A1Q2SNJ5</accession>
<dbReference type="OrthoDB" id="344992at2"/>
<sequence length="408" mass="46488">MLLAREEQFFAALKAAGMPTVPNEFSVVPLYQVISKATLTEIKQFIHVFERVTTRPSWQEAVSVSASEIARHRRAETCFFSAWDFHLPPNGGPQVIEFNDNGSGLLFGGLINDLYYQFFNLSENAHIQHPCSYTELSEKVISCIKQEVTEFFDHWPQGIFLILEDSEVLQTGKFRYELTLLRDLFRQQDWSAEIGAPEETSYEQGKLFWRGEPVSFIVNRSTDFLWQTEAFSGIRNAYELGKKLYIAPNPFTYVTRSNKRLLEPLSLSDWDQTLGIQADERAVLSAHVPETHLLRSDNLDKIAQKKEEFIFKPAQGFAAQGLLASTEVGRSRLRRLLREDRGYVAQKKVPKNQLSGAGLERTHLWADLRVWAYRGEILLLSGRASIRPDGLDLSPPGGWIPTYIAPDN</sequence>
<evidence type="ECO:0000313" key="2">
    <source>
        <dbReference type="Proteomes" id="UP000243679"/>
    </source>
</evidence>
<dbReference type="RefSeq" id="WP_096527229.1">
    <property type="nucleotide sequence ID" value="NZ_AP014836.1"/>
</dbReference>
<evidence type="ECO:0000313" key="1">
    <source>
        <dbReference type="EMBL" id="BAW80718.1"/>
    </source>
</evidence>
<proteinExistence type="predicted"/>
<dbReference type="AlphaFoldDB" id="A0A1Q2SNJ5"/>
<dbReference type="KEGG" id="ntt:TAO_1348"/>